<keyword evidence="1" id="KW-0547">Nucleotide-binding</keyword>
<reference evidence="4" key="3">
    <citation type="journal article" date="2019" name="Int. J. Syst. Evol. Microbiol.">
        <title>The Global Catalogue of Microorganisms (GCM) 10K type strain sequencing project: providing services to taxonomists for standard genome sequencing and annotation.</title>
        <authorList>
            <consortium name="The Broad Institute Genomics Platform"/>
            <consortium name="The Broad Institute Genome Sequencing Center for Infectious Disease"/>
            <person name="Wu L."/>
            <person name="Ma J."/>
        </authorList>
    </citation>
    <scope>NUCLEOTIDE SEQUENCE [LARGE SCALE GENOMIC DNA]</scope>
    <source>
        <strain evidence="4">KCTC 62575</strain>
    </source>
</reference>
<evidence type="ECO:0000313" key="3">
    <source>
        <dbReference type="Proteomes" id="UP000240957"/>
    </source>
</evidence>
<dbReference type="AlphaFoldDB" id="A0A371YP88"/>
<protein>
    <submittedName>
        <fullName evidence="1">DEAD/DEAH box helicase family protein</fullName>
    </submittedName>
</protein>
<reference evidence="2 3" key="2">
    <citation type="submission" date="2018-08" db="EMBL/GenBank/DDBJ databases">
        <title>The draft genome of Acinetobacter sichuanensis strain WCHAc060041.</title>
        <authorList>
            <person name="Qin J."/>
            <person name="Feng Y."/>
            <person name="Zong Z."/>
        </authorList>
    </citation>
    <scope>NUCLEOTIDE SEQUENCE [LARGE SCALE GENOMIC DNA]</scope>
    <source>
        <strain evidence="2 3">WCHAc060041</strain>
    </source>
</reference>
<reference evidence="1" key="4">
    <citation type="submission" date="2024-09" db="EMBL/GenBank/DDBJ databases">
        <authorList>
            <person name="Sun Q."/>
            <person name="Mori K."/>
        </authorList>
    </citation>
    <scope>NUCLEOTIDE SEQUENCE</scope>
    <source>
        <strain evidence="1">KCTC 62575</strain>
    </source>
</reference>
<dbReference type="EMBL" id="PYIX02000019">
    <property type="protein sequence ID" value="RFC83278.1"/>
    <property type="molecule type" value="Genomic_DNA"/>
</dbReference>
<accession>A0A371YP88</accession>
<keyword evidence="1" id="KW-0378">Hydrolase</keyword>
<evidence type="ECO:0000313" key="1">
    <source>
        <dbReference type="EMBL" id="MFC2996165.1"/>
    </source>
</evidence>
<dbReference type="RefSeq" id="WP_107008585.1">
    <property type="nucleotide sequence ID" value="NZ_JAVIDQ010000006.1"/>
</dbReference>
<organism evidence="2 3">
    <name type="scientific">Acinetobacter sichuanensis</name>
    <dbReference type="NCBI Taxonomy" id="2136183"/>
    <lineage>
        <taxon>Bacteria</taxon>
        <taxon>Pseudomonadati</taxon>
        <taxon>Pseudomonadota</taxon>
        <taxon>Gammaproteobacteria</taxon>
        <taxon>Moraxellales</taxon>
        <taxon>Moraxellaceae</taxon>
        <taxon>Acinetobacter</taxon>
    </lineage>
</organism>
<keyword evidence="4" id="KW-1185">Reference proteome</keyword>
<sequence length="634" mass="71981">MDYQSLIIDNTVSIQECISENTITIHAGDSSKRLSDLIHDFPDNCYINKQITGCGGTTLVLRNNVDYVVLVPYVNLLKSKVADNEHINTINLIKRGGKWVDNDDEITAQLTDRSKPRKIICTFDSLPALMKIKGFIPKEFKLLVDESHTLVNLGSFKAPKCEYILQNYSKFQAFVFLTATPTKREYFPDMISHLPLCTIEWENVRVVKFNLQRLEKGISINNALFNLCLSYLLGREEGNAHIFYNSVNEITKVMEWLSKIVGTDGKAVFNRDDIRLICSKSAKNESKLDTKLGAWGLVDDVVEKPVGKLNFYTSTMFEGSDIFDSKGKTYIIINGLRDYTKVDFHVLIPQICGRIRDTQYSEYVNILLSNVPEVASCTKDEWQSTVLTKIKGSNDLLEALNSPVNKDKPAVVKALLDSIGKDPYIFLNDDTKQFYVSDVALKSELQSYEAMEATYVVRDVEGVDHNVSGYSASFRELLNDESKQVQFTSPISGMSKLLSGYQSFSETMQEYVEAREKPDEQIYTLIDARNMIFNKYYISLGAEKIKALRFRSKDISELYEAEFATSDNKRTIQARLALRNGEFISNVDAKEKLRTIYEALEINKAAKAKDLFDWYDLKPTKVKGVNGLIVTKIK</sequence>
<dbReference type="InterPro" id="IPR027417">
    <property type="entry name" value="P-loop_NTPase"/>
</dbReference>
<dbReference type="EMBL" id="JBHRSF010000055">
    <property type="protein sequence ID" value="MFC2996165.1"/>
    <property type="molecule type" value="Genomic_DNA"/>
</dbReference>
<gene>
    <name evidence="1" type="ORF">ACFODO_12970</name>
    <name evidence="2" type="ORF">C9E89_012045</name>
</gene>
<keyword evidence="1" id="KW-0347">Helicase</keyword>
<comment type="caution">
    <text evidence="2">The sequence shown here is derived from an EMBL/GenBank/DDBJ whole genome shotgun (WGS) entry which is preliminary data.</text>
</comment>
<dbReference type="Proteomes" id="UP000240957">
    <property type="component" value="Unassembled WGS sequence"/>
</dbReference>
<dbReference type="SUPFAM" id="SSF52540">
    <property type="entry name" value="P-loop containing nucleoside triphosphate hydrolases"/>
    <property type="match status" value="1"/>
</dbReference>
<proteinExistence type="predicted"/>
<keyword evidence="1" id="KW-0067">ATP-binding</keyword>
<name>A0A371YP88_9GAMM</name>
<dbReference type="OrthoDB" id="6664198at2"/>
<dbReference type="GO" id="GO:0004386">
    <property type="term" value="F:helicase activity"/>
    <property type="evidence" value="ECO:0007669"/>
    <property type="project" value="UniProtKB-KW"/>
</dbReference>
<evidence type="ECO:0000313" key="2">
    <source>
        <dbReference type="EMBL" id="RFC83278.1"/>
    </source>
</evidence>
<reference evidence="1" key="1">
    <citation type="journal article" date="2014" name="Int. J. Syst. Evol. Microbiol.">
        <title>Complete genome of a new Firmicutes species belonging to the dominant human colonic microbiota ('Ruminococcus bicirculans') reveals two chromosomes and a selective capacity to utilize plant glucans.</title>
        <authorList>
            <consortium name="NISC Comparative Sequencing Program"/>
            <person name="Wegmann U."/>
            <person name="Louis P."/>
            <person name="Goesmann A."/>
            <person name="Henrissat B."/>
            <person name="Duncan S.H."/>
            <person name="Flint H.J."/>
        </authorList>
    </citation>
    <scope>NUCLEOTIDE SEQUENCE</scope>
    <source>
        <strain evidence="1">KCTC 62575</strain>
    </source>
</reference>
<evidence type="ECO:0000313" key="4">
    <source>
        <dbReference type="Proteomes" id="UP001595455"/>
    </source>
</evidence>
<dbReference type="Proteomes" id="UP001595455">
    <property type="component" value="Unassembled WGS sequence"/>
</dbReference>